<feature type="transmembrane region" description="Helical" evidence="1">
    <location>
        <begin position="227"/>
        <end position="247"/>
    </location>
</feature>
<feature type="transmembrane region" description="Helical" evidence="1">
    <location>
        <begin position="54"/>
        <end position="75"/>
    </location>
</feature>
<reference evidence="2 3" key="1">
    <citation type="journal article" date="2016" name="Environ. Microbiol.">
        <title>Genomic resolution of a cold subsurface aquifer community provides metabolic insights for novel microbes adapted to high CO concentrations.</title>
        <authorList>
            <person name="Probst A.J."/>
            <person name="Castelle C.J."/>
            <person name="Singh A."/>
            <person name="Brown C.T."/>
            <person name="Anantharaman K."/>
            <person name="Sharon I."/>
            <person name="Hug L.A."/>
            <person name="Burstein D."/>
            <person name="Emerson J.B."/>
            <person name="Thomas B.C."/>
            <person name="Banfield J.F."/>
        </authorList>
    </citation>
    <scope>NUCLEOTIDE SEQUENCE [LARGE SCALE GENOMIC DNA]</scope>
    <source>
        <strain evidence="2">CG1_02_38_46</strain>
    </source>
</reference>
<dbReference type="InterPro" id="IPR021737">
    <property type="entry name" value="Phage_phiKZ_Orf197"/>
</dbReference>
<sequence length="248" mass="28572">MFLFYRLLLAHFIADFPLQFTKLFRLKTEGIKGTILHGSVFGITAVLLSTHFLVFKWMGIFLIFLWIFHIFTDWLKIKLINHYKNDSLALFLLDQMLHIAAIGVVILFNFPSIELAKSRTSVGIAIGSSFISRLYSNDLFIIFCIFYILATFTATVLIYYLKKTYAHSNVSFPVKGKYYDIMERALITTLVMLPGYFYFLVGLVIGIKWSICREKNFGEGDYDFSRFNLIASSSIAILVGVILRWIIS</sequence>
<dbReference type="EMBL" id="MNUO01000051">
    <property type="protein sequence ID" value="OIN97358.1"/>
    <property type="molecule type" value="Genomic_DNA"/>
</dbReference>
<dbReference type="AlphaFoldDB" id="A0A1J4SH16"/>
<dbReference type="Pfam" id="PF11750">
    <property type="entry name" value="DUF3307"/>
    <property type="match status" value="1"/>
</dbReference>
<evidence type="ECO:0000256" key="1">
    <source>
        <dbReference type="SAM" id="Phobius"/>
    </source>
</evidence>
<keyword evidence="1" id="KW-0812">Transmembrane</keyword>
<feature type="transmembrane region" description="Helical" evidence="1">
    <location>
        <begin position="139"/>
        <end position="161"/>
    </location>
</feature>
<protein>
    <recommendedName>
        <fullName evidence="4">DUF3307 domain-containing protein</fullName>
    </recommendedName>
</protein>
<evidence type="ECO:0000313" key="2">
    <source>
        <dbReference type="EMBL" id="OIN97358.1"/>
    </source>
</evidence>
<evidence type="ECO:0000313" key="3">
    <source>
        <dbReference type="Proteomes" id="UP000182278"/>
    </source>
</evidence>
<name>A0A1J4SH16_9BACT</name>
<keyword evidence="1" id="KW-1133">Transmembrane helix</keyword>
<dbReference type="STRING" id="1817893.AUJ66_03580"/>
<comment type="caution">
    <text evidence="2">The sequence shown here is derived from an EMBL/GenBank/DDBJ whole genome shotgun (WGS) entry which is preliminary data.</text>
</comment>
<feature type="transmembrane region" description="Helical" evidence="1">
    <location>
        <begin position="87"/>
        <end position="110"/>
    </location>
</feature>
<organism evidence="2 3">
    <name type="scientific">Candidatus Desantisbacteria bacterium CG1_02_38_46</name>
    <dbReference type="NCBI Taxonomy" id="1817893"/>
    <lineage>
        <taxon>Bacteria</taxon>
        <taxon>Candidatus Desantisiibacteriota</taxon>
    </lineage>
</organism>
<dbReference type="Proteomes" id="UP000182278">
    <property type="component" value="Unassembled WGS sequence"/>
</dbReference>
<proteinExistence type="predicted"/>
<accession>A0A1J4SH16</accession>
<gene>
    <name evidence="2" type="ORF">AUJ66_03580</name>
</gene>
<keyword evidence="1" id="KW-0472">Membrane</keyword>
<feature type="transmembrane region" description="Helical" evidence="1">
    <location>
        <begin position="185"/>
        <end position="207"/>
    </location>
</feature>
<evidence type="ECO:0008006" key="4">
    <source>
        <dbReference type="Google" id="ProtNLM"/>
    </source>
</evidence>